<evidence type="ECO:0000256" key="5">
    <source>
        <dbReference type="ARBA" id="ARBA00022989"/>
    </source>
</evidence>
<evidence type="ECO:0000256" key="3">
    <source>
        <dbReference type="ARBA" id="ARBA00022692"/>
    </source>
</evidence>
<keyword evidence="5 8" id="KW-1133">Transmembrane helix</keyword>
<proteinExistence type="predicted"/>
<dbReference type="PANTHER" id="PTHR32234">
    <property type="entry name" value="THIOL:DISULFIDE INTERCHANGE PROTEIN DSBD"/>
    <property type="match status" value="1"/>
</dbReference>
<feature type="transmembrane region" description="Helical" evidence="8">
    <location>
        <begin position="349"/>
        <end position="377"/>
    </location>
</feature>
<dbReference type="InterPro" id="IPR036249">
    <property type="entry name" value="Thioredoxin-like_sf"/>
</dbReference>
<dbReference type="InterPro" id="IPR012336">
    <property type="entry name" value="Thioredoxin-like_fold"/>
</dbReference>
<dbReference type="Proteomes" id="UP000070434">
    <property type="component" value="Chromosome 1"/>
</dbReference>
<dbReference type="Gene3D" id="2.60.40.1250">
    <property type="entry name" value="Thiol:disulfide interchange protein DsbD, N-terminal domain"/>
    <property type="match status" value="1"/>
</dbReference>
<evidence type="ECO:0000256" key="2">
    <source>
        <dbReference type="ARBA" id="ARBA00022475"/>
    </source>
</evidence>
<feature type="transmembrane region" description="Helical" evidence="8">
    <location>
        <begin position="269"/>
        <end position="292"/>
    </location>
</feature>
<feature type="transmembrane region" description="Helical" evidence="8">
    <location>
        <begin position="313"/>
        <end position="343"/>
    </location>
</feature>
<dbReference type="SUPFAM" id="SSF52833">
    <property type="entry name" value="Thioredoxin-like"/>
    <property type="match status" value="1"/>
</dbReference>
<evidence type="ECO:0000256" key="1">
    <source>
        <dbReference type="ARBA" id="ARBA00004651"/>
    </source>
</evidence>
<evidence type="ECO:0000256" key="8">
    <source>
        <dbReference type="SAM" id="Phobius"/>
    </source>
</evidence>
<evidence type="ECO:0000256" key="4">
    <source>
        <dbReference type="ARBA" id="ARBA00022748"/>
    </source>
</evidence>
<dbReference type="Gene3D" id="3.40.30.10">
    <property type="entry name" value="Glutaredoxin"/>
    <property type="match status" value="1"/>
</dbReference>
<keyword evidence="3 8" id="KW-0812">Transmembrane</keyword>
<dbReference type="RefSeq" id="WP_060965477.1">
    <property type="nucleotide sequence ID" value="NZ_CM003768.1"/>
</dbReference>
<keyword evidence="7" id="KW-0676">Redox-active center</keyword>
<dbReference type="GO" id="GO:0015035">
    <property type="term" value="F:protein-disulfide reductase activity"/>
    <property type="evidence" value="ECO:0007669"/>
    <property type="project" value="TreeGrafter"/>
</dbReference>
<evidence type="ECO:0000313" key="10">
    <source>
        <dbReference type="EMBL" id="KWZ34084.1"/>
    </source>
</evidence>
<comment type="subcellular location">
    <subcellularLocation>
        <location evidence="1">Cell membrane</location>
        <topology evidence="1">Multi-pass membrane protein</topology>
    </subcellularLocation>
</comment>
<dbReference type="NCBIfam" id="NF001419">
    <property type="entry name" value="PRK00293.1"/>
    <property type="match status" value="1"/>
</dbReference>
<dbReference type="InterPro" id="IPR013766">
    <property type="entry name" value="Thioredoxin_domain"/>
</dbReference>
<dbReference type="InterPro" id="IPR035671">
    <property type="entry name" value="DsbD_gamma"/>
</dbReference>
<organism evidence="10 11">
    <name type="scientific">Burkholderia anthina</name>
    <dbReference type="NCBI Taxonomy" id="179879"/>
    <lineage>
        <taxon>Bacteria</taxon>
        <taxon>Pseudomonadati</taxon>
        <taxon>Pseudomonadota</taxon>
        <taxon>Betaproteobacteria</taxon>
        <taxon>Burkholderiales</taxon>
        <taxon>Burkholderiaceae</taxon>
        <taxon>Burkholderia</taxon>
        <taxon>Burkholderia cepacia complex</taxon>
    </lineage>
</organism>
<dbReference type="InterPro" id="IPR003834">
    <property type="entry name" value="Cyt_c_assmbl_TM_dom"/>
</dbReference>
<sequence length="615" mass="63862">MFNGMALSVRVRALRFLAVLLSFVLVLGGLSAARAADDFLDPSVAFKFSASESPGQVDVRFKIANGYYMYRERFAFAVKRGQATLGEPQYPAGHVKFDQTFQKDVETYRDEVVVHVPVKQAAGPFELAVTSQGCADEGICYPPAEHVVKVDGAALGAASSSGDTAAAGSWFDKVTSADFAQSLLEGHGFFTIVALYFVAGVVLSLLPCSYPMIPIVSAIIIGQGTRATHARGFALSLTYVIGMALVYTVLGIAAALIGQSLGAWLQNPWVLGAFGVLLTAFAVSLISGRDIALPARWQNGAADASSARQGGHFVAVAAMGALSALVVGACMTAPLFAVLAFIAHTGNALLGGAALFAMGLGLGVPLLVVGVGAGTVLPRAGAWMDGVKVFFGIVLLAAALWIVWPVLAGGLKMVLAALWLLIAAAALGLFTPNAGAASIWRRLGRGVGAALAIWAATLLVGLAAGSTDPVKPLAVLAARTVASGGAATAGAAAAQDGPVFAPVRSIGELDALLKTSGQPVMLDFYADWCVSCKEMEHLTFTDARVQARLARLHLVRADVTANNADDQALLKRFNLFGPPGIIFFDRNGNEIGRVVGYQAADTFLRSLDRAAVPTV</sequence>
<evidence type="ECO:0000256" key="6">
    <source>
        <dbReference type="ARBA" id="ARBA00023136"/>
    </source>
</evidence>
<accession>A0AAW3PWZ1</accession>
<evidence type="ECO:0000256" key="7">
    <source>
        <dbReference type="ARBA" id="ARBA00023284"/>
    </source>
</evidence>
<feature type="transmembrane region" description="Helical" evidence="8">
    <location>
        <begin position="233"/>
        <end position="257"/>
    </location>
</feature>
<dbReference type="SUPFAM" id="SSF74863">
    <property type="entry name" value="Thiol:disulfide interchange protein DsbD, N-terminal domain (DsbD-alpha)"/>
    <property type="match status" value="1"/>
</dbReference>
<dbReference type="Pfam" id="PF02683">
    <property type="entry name" value="DsbD_TM"/>
    <property type="match status" value="1"/>
</dbReference>
<dbReference type="InterPro" id="IPR028250">
    <property type="entry name" value="DsbDN"/>
</dbReference>
<feature type="transmembrane region" description="Helical" evidence="8">
    <location>
        <begin position="389"/>
        <end position="407"/>
    </location>
</feature>
<keyword evidence="2" id="KW-1003">Cell membrane</keyword>
<dbReference type="PROSITE" id="PS00194">
    <property type="entry name" value="THIOREDOXIN_1"/>
    <property type="match status" value="1"/>
</dbReference>
<keyword evidence="4" id="KW-0201">Cytochrome c-type biogenesis</keyword>
<dbReference type="EMBL" id="LNJP01000001">
    <property type="protein sequence ID" value="KWZ34084.1"/>
    <property type="molecule type" value="Genomic_DNA"/>
</dbReference>
<gene>
    <name evidence="10" type="ORF">WS64_00265</name>
</gene>
<dbReference type="InterPro" id="IPR036929">
    <property type="entry name" value="DsbDN_sf"/>
</dbReference>
<reference evidence="10 11" key="1">
    <citation type="submission" date="2015-11" db="EMBL/GenBank/DDBJ databases">
        <authorList>
            <person name="Sahl J."/>
            <person name="Wagner D."/>
            <person name="Keim P."/>
        </authorList>
    </citation>
    <scope>NUCLEOTIDE SEQUENCE [LARGE SCALE GENOMIC DNA]</scope>
    <source>
        <strain evidence="10 11">AZ-4-2-10-S1-D7</strain>
    </source>
</reference>
<name>A0AAW3PWZ1_9BURK</name>
<dbReference type="CDD" id="cd02953">
    <property type="entry name" value="DsbDgamma"/>
    <property type="match status" value="1"/>
</dbReference>
<dbReference type="PROSITE" id="PS51352">
    <property type="entry name" value="THIOREDOXIN_2"/>
    <property type="match status" value="1"/>
</dbReference>
<feature type="domain" description="Thioredoxin" evidence="9">
    <location>
        <begin position="481"/>
        <end position="612"/>
    </location>
</feature>
<dbReference type="GO" id="GO:0017004">
    <property type="term" value="P:cytochrome complex assembly"/>
    <property type="evidence" value="ECO:0007669"/>
    <property type="project" value="UniProtKB-KW"/>
</dbReference>
<dbReference type="PANTHER" id="PTHR32234:SF0">
    <property type="entry name" value="THIOL:DISULFIDE INTERCHANGE PROTEIN DSBD"/>
    <property type="match status" value="1"/>
</dbReference>
<evidence type="ECO:0000313" key="11">
    <source>
        <dbReference type="Proteomes" id="UP000070434"/>
    </source>
</evidence>
<protein>
    <submittedName>
        <fullName evidence="10">Thiol:disulfide interchange protein</fullName>
    </submittedName>
</protein>
<dbReference type="InterPro" id="IPR017937">
    <property type="entry name" value="Thioredoxin_CS"/>
</dbReference>
<dbReference type="AlphaFoldDB" id="A0AAW3PWZ1"/>
<comment type="caution">
    <text evidence="10">The sequence shown here is derived from an EMBL/GenBank/DDBJ whole genome shotgun (WGS) entry which is preliminary data.</text>
</comment>
<feature type="transmembrane region" description="Helical" evidence="8">
    <location>
        <begin position="413"/>
        <end position="431"/>
    </location>
</feature>
<feature type="transmembrane region" description="Helical" evidence="8">
    <location>
        <begin position="443"/>
        <end position="464"/>
    </location>
</feature>
<dbReference type="Pfam" id="PF11412">
    <property type="entry name" value="DsbD_N"/>
    <property type="match status" value="1"/>
</dbReference>
<feature type="transmembrane region" description="Helical" evidence="8">
    <location>
        <begin position="188"/>
        <end position="221"/>
    </location>
</feature>
<dbReference type="GO" id="GO:0005886">
    <property type="term" value="C:plasma membrane"/>
    <property type="evidence" value="ECO:0007669"/>
    <property type="project" value="UniProtKB-SubCell"/>
</dbReference>
<evidence type="ECO:0000259" key="9">
    <source>
        <dbReference type="PROSITE" id="PS51352"/>
    </source>
</evidence>
<keyword evidence="6 8" id="KW-0472">Membrane</keyword>
<dbReference type="GO" id="GO:0045454">
    <property type="term" value="P:cell redox homeostasis"/>
    <property type="evidence" value="ECO:0007669"/>
    <property type="project" value="TreeGrafter"/>
</dbReference>
<dbReference type="Pfam" id="PF13098">
    <property type="entry name" value="Thioredoxin_2"/>
    <property type="match status" value="1"/>
</dbReference>